<accession>A0A915K3X8</accession>
<dbReference type="AlphaFoldDB" id="A0A915K3X8"/>
<keyword evidence="1" id="KW-1185">Reference proteome</keyword>
<proteinExistence type="predicted"/>
<reference evidence="2" key="1">
    <citation type="submission" date="2022-11" db="UniProtKB">
        <authorList>
            <consortium name="WormBaseParasite"/>
        </authorList>
    </citation>
    <scope>IDENTIFICATION</scope>
</reference>
<evidence type="ECO:0000313" key="2">
    <source>
        <dbReference type="WBParaSite" id="nRc.2.0.1.t33411-RA"/>
    </source>
</evidence>
<name>A0A915K3X8_ROMCU</name>
<protein>
    <submittedName>
        <fullName evidence="2">Uncharacterized protein</fullName>
    </submittedName>
</protein>
<evidence type="ECO:0000313" key="1">
    <source>
        <dbReference type="Proteomes" id="UP000887565"/>
    </source>
</evidence>
<sequence length="112" mass="13365">MILNAQNIDFYRNEIIVNNKNFLHNITRMEKRFKSTFFGAKKCITGNHIHRRLKKNERLAKVTCSTSSGKNFDFKAFKTTDNPFFSMFYWQLSMIDRDLSAIWLTKDVEHYS</sequence>
<dbReference type="WBParaSite" id="nRc.2.0.1.t33411-RA">
    <property type="protein sequence ID" value="nRc.2.0.1.t33411-RA"/>
    <property type="gene ID" value="nRc.2.0.1.g33411"/>
</dbReference>
<organism evidence="1 2">
    <name type="scientific">Romanomermis culicivorax</name>
    <name type="common">Nematode worm</name>
    <dbReference type="NCBI Taxonomy" id="13658"/>
    <lineage>
        <taxon>Eukaryota</taxon>
        <taxon>Metazoa</taxon>
        <taxon>Ecdysozoa</taxon>
        <taxon>Nematoda</taxon>
        <taxon>Enoplea</taxon>
        <taxon>Dorylaimia</taxon>
        <taxon>Mermithida</taxon>
        <taxon>Mermithoidea</taxon>
        <taxon>Mermithidae</taxon>
        <taxon>Romanomermis</taxon>
    </lineage>
</organism>
<dbReference type="Proteomes" id="UP000887565">
    <property type="component" value="Unplaced"/>
</dbReference>